<dbReference type="Pfam" id="PF17172">
    <property type="entry name" value="GST_N_4"/>
    <property type="match status" value="1"/>
</dbReference>
<dbReference type="CDD" id="cd03054">
    <property type="entry name" value="GST_N_Metaxin"/>
    <property type="match status" value="1"/>
</dbReference>
<dbReference type="Pfam" id="PF20882">
    <property type="entry name" value="Sos7"/>
    <property type="match status" value="1"/>
</dbReference>
<proteinExistence type="inferred from homology"/>
<gene>
    <name evidence="6" type="ORF">IWQ62_000641</name>
</gene>
<dbReference type="SFLD" id="SFLDG01200">
    <property type="entry name" value="SUF1.1"/>
    <property type="match status" value="1"/>
</dbReference>
<organism evidence="6 7">
    <name type="scientific">Dispira parvispora</name>
    <dbReference type="NCBI Taxonomy" id="1520584"/>
    <lineage>
        <taxon>Eukaryota</taxon>
        <taxon>Fungi</taxon>
        <taxon>Fungi incertae sedis</taxon>
        <taxon>Zoopagomycota</taxon>
        <taxon>Kickxellomycotina</taxon>
        <taxon>Dimargaritomycetes</taxon>
        <taxon>Dimargaritales</taxon>
        <taxon>Dimargaritaceae</taxon>
        <taxon>Dispira</taxon>
    </lineage>
</organism>
<evidence type="ECO:0000313" key="7">
    <source>
        <dbReference type="Proteomes" id="UP001150925"/>
    </source>
</evidence>
<accession>A0A9W8AU13</accession>
<dbReference type="PANTHER" id="PTHR37329">
    <property type="entry name" value="KINETOCHORE PROTEIN SOS7"/>
    <property type="match status" value="1"/>
</dbReference>
<keyword evidence="7" id="KW-1185">Reference proteome</keyword>
<keyword evidence="2" id="KW-0175">Coiled coil</keyword>
<evidence type="ECO:0000259" key="5">
    <source>
        <dbReference type="Pfam" id="PF20882"/>
    </source>
</evidence>
<protein>
    <submittedName>
        <fullName evidence="6">Uncharacterized protein</fullName>
    </submittedName>
</protein>
<feature type="coiled-coil region" evidence="2">
    <location>
        <begin position="147"/>
        <end position="232"/>
    </location>
</feature>
<dbReference type="InterPro" id="IPR012336">
    <property type="entry name" value="Thioredoxin-like_fold"/>
</dbReference>
<evidence type="ECO:0000256" key="1">
    <source>
        <dbReference type="ARBA" id="ARBA00006475"/>
    </source>
</evidence>
<dbReference type="InterPro" id="IPR037475">
    <property type="entry name" value="Sos7"/>
</dbReference>
<dbReference type="SUPFAM" id="SSF52833">
    <property type="entry name" value="Thioredoxin-like"/>
    <property type="match status" value="1"/>
</dbReference>
<dbReference type="InterPro" id="IPR033468">
    <property type="entry name" value="Metaxin_GST"/>
</dbReference>
<dbReference type="SFLD" id="SFLDG01180">
    <property type="entry name" value="SUF1"/>
    <property type="match status" value="1"/>
</dbReference>
<evidence type="ECO:0000313" key="6">
    <source>
        <dbReference type="EMBL" id="KAJ1969407.1"/>
    </source>
</evidence>
<feature type="domain" description="Thioredoxin-like fold" evidence="4">
    <location>
        <begin position="507"/>
        <end position="602"/>
    </location>
</feature>
<reference evidence="6" key="1">
    <citation type="submission" date="2022-07" db="EMBL/GenBank/DDBJ databases">
        <title>Phylogenomic reconstructions and comparative analyses of Kickxellomycotina fungi.</title>
        <authorList>
            <person name="Reynolds N.K."/>
            <person name="Stajich J.E."/>
            <person name="Barry K."/>
            <person name="Grigoriev I.V."/>
            <person name="Crous P."/>
            <person name="Smith M.E."/>
        </authorList>
    </citation>
    <scope>NUCLEOTIDE SEQUENCE</scope>
    <source>
        <strain evidence="6">RSA 1196</strain>
    </source>
</reference>
<evidence type="ECO:0000259" key="4">
    <source>
        <dbReference type="Pfam" id="PF17172"/>
    </source>
</evidence>
<dbReference type="PANTHER" id="PTHR37329:SF1">
    <property type="entry name" value="KINETOCHORE PROTEIN SOS7"/>
    <property type="match status" value="1"/>
</dbReference>
<dbReference type="EMBL" id="JANBPY010000062">
    <property type="protein sequence ID" value="KAJ1969407.1"/>
    <property type="molecule type" value="Genomic_DNA"/>
</dbReference>
<feature type="coiled-coil region" evidence="2">
    <location>
        <begin position="91"/>
        <end position="118"/>
    </location>
</feature>
<dbReference type="OrthoDB" id="5809458at2759"/>
<dbReference type="InterPro" id="IPR048781">
    <property type="entry name" value="Sos7_CC"/>
</dbReference>
<dbReference type="CDD" id="cd03193">
    <property type="entry name" value="GST_C_Metaxin"/>
    <property type="match status" value="1"/>
</dbReference>
<dbReference type="GO" id="GO:0051315">
    <property type="term" value="P:attachment of mitotic spindle microtubules to kinetochore"/>
    <property type="evidence" value="ECO:0007669"/>
    <property type="project" value="TreeGrafter"/>
</dbReference>
<dbReference type="GO" id="GO:0000776">
    <property type="term" value="C:kinetochore"/>
    <property type="evidence" value="ECO:0007669"/>
    <property type="project" value="InterPro"/>
</dbReference>
<dbReference type="SFLD" id="SFLDS00019">
    <property type="entry name" value="Glutathione_Transferase_(cytos"/>
    <property type="match status" value="1"/>
</dbReference>
<dbReference type="InterPro" id="IPR026928">
    <property type="entry name" value="FAX/IsoI-like"/>
</dbReference>
<feature type="domain" description="Metaxin glutathione S-transferase" evidence="3">
    <location>
        <begin position="654"/>
        <end position="717"/>
    </location>
</feature>
<name>A0A9W8AU13_9FUNG</name>
<dbReference type="GO" id="GO:0034501">
    <property type="term" value="P:protein localization to kinetochore"/>
    <property type="evidence" value="ECO:0007669"/>
    <property type="project" value="InterPro"/>
</dbReference>
<comment type="similarity">
    <text evidence="1">Belongs to the FAX family.</text>
</comment>
<dbReference type="Proteomes" id="UP001150925">
    <property type="component" value="Unassembled WGS sequence"/>
</dbReference>
<dbReference type="InterPro" id="IPR036249">
    <property type="entry name" value="Thioredoxin-like_sf"/>
</dbReference>
<sequence>MDPSMQPKVAELQKLNQQFGQQAFHILELEKTYVKRLQATDTDSYQGQLSVAAIDQDIVYYKERFSKLKFNYLEQATKERFIHDLMQEPPLVVQQEDNHELEAHNAQHKQQLKKRKHEAGVRREQIEYLVETVANDYEHLKQELGQASGLVQTVTTLEQELRELENQGEDHEQKLTIQESQTKLQDQLQKLAVTNADIERAAADLAQQDKEMAELEEEVRRLEKTKMTQDTLATEAVRLAKNKNPRIQYLCQWYNEAIELVGELLGIRALNYIDDQTVRVIYSTKVKSESQPSAEEPGDITTLTDKHYVSMIIRFQEDLDTVKSLEVYGTDKIPTDYYLKLVRSENVELYQLIQNIGKKLLDVTHLPIRLLHQCDLMVYSDSGYSLLTRESTMQLLANQSLTEWARTEAVRLVEAAQSVDYYQLYNDYPGTLTGLAVVLGTMLSYRLFTWVTTDRWVANPTAQVGKYEQPALVSSKLLREVQAQKESPLVFLYQAPDSAKGPSVSLFCLKLETFLRMTRIPYKKVDADFSQCPLGKVPFIAYKGQIVADSSHIIDWLVHDAQLAPDLDKALAPRLVANSLAYKALIEKELGYLMAWEIWTSTEAWPHSRDAIFGGVPGLLRGWVSGMVRAKVINRYDGDGFKGYPESLAWDRVERAMQSLSVLVDRNEYVLGLESPTTLDAVVYAFLIRSLALPNTNPKTSAIVRRFPNLVDYANRISEKYFPDFPSM</sequence>
<dbReference type="Pfam" id="PF17171">
    <property type="entry name" value="GST_C_6"/>
    <property type="match status" value="1"/>
</dbReference>
<evidence type="ECO:0000256" key="2">
    <source>
        <dbReference type="SAM" id="Coils"/>
    </source>
</evidence>
<feature type="domain" description="Kinetochore protein Sos7 coiled-coil" evidence="5">
    <location>
        <begin position="64"/>
        <end position="137"/>
    </location>
</feature>
<dbReference type="AlphaFoldDB" id="A0A9W8AU13"/>
<evidence type="ECO:0000259" key="3">
    <source>
        <dbReference type="Pfam" id="PF17171"/>
    </source>
</evidence>
<comment type="caution">
    <text evidence="6">The sequence shown here is derived from an EMBL/GenBank/DDBJ whole genome shotgun (WGS) entry which is preliminary data.</text>
</comment>
<dbReference type="InterPro" id="IPR040079">
    <property type="entry name" value="Glutathione_S-Trfase"/>
</dbReference>